<dbReference type="RefSeq" id="XP_020084942.1">
    <property type="nucleotide sequence ID" value="XM_020229353.1"/>
</dbReference>
<evidence type="ECO:0000256" key="5">
    <source>
        <dbReference type="ARBA" id="ARBA00023242"/>
    </source>
</evidence>
<feature type="compositionally biased region" description="Low complexity" evidence="6">
    <location>
        <begin position="1"/>
        <end position="18"/>
    </location>
</feature>
<gene>
    <name evidence="9" type="primary">LOC109707824</name>
</gene>
<dbReference type="Pfam" id="PF00319">
    <property type="entry name" value="SRF-TF"/>
    <property type="match status" value="1"/>
</dbReference>
<dbReference type="SMART" id="SM00432">
    <property type="entry name" value="MADS"/>
    <property type="match status" value="1"/>
</dbReference>
<feature type="region of interest" description="Disordered" evidence="6">
    <location>
        <begin position="1"/>
        <end position="21"/>
    </location>
</feature>
<evidence type="ECO:0000313" key="9">
    <source>
        <dbReference type="RefSeq" id="XP_020084942.1"/>
    </source>
</evidence>
<evidence type="ECO:0000256" key="3">
    <source>
        <dbReference type="ARBA" id="ARBA00023125"/>
    </source>
</evidence>
<evidence type="ECO:0000256" key="4">
    <source>
        <dbReference type="ARBA" id="ARBA00023163"/>
    </source>
</evidence>
<feature type="domain" description="MADS-box" evidence="7">
    <location>
        <begin position="18"/>
        <end position="57"/>
    </location>
</feature>
<keyword evidence="5" id="KW-0539">Nucleus</keyword>
<dbReference type="PROSITE" id="PS50066">
    <property type="entry name" value="MADS_BOX_2"/>
    <property type="match status" value="1"/>
</dbReference>
<comment type="subcellular location">
    <subcellularLocation>
        <location evidence="1">Nucleus</location>
    </subcellularLocation>
</comment>
<keyword evidence="3" id="KW-0238">DNA-binding</keyword>
<organism evidence="8 9">
    <name type="scientific">Ananas comosus</name>
    <name type="common">Pineapple</name>
    <name type="synonym">Ananas ananas</name>
    <dbReference type="NCBI Taxonomy" id="4615"/>
    <lineage>
        <taxon>Eukaryota</taxon>
        <taxon>Viridiplantae</taxon>
        <taxon>Streptophyta</taxon>
        <taxon>Embryophyta</taxon>
        <taxon>Tracheophyta</taxon>
        <taxon>Spermatophyta</taxon>
        <taxon>Magnoliopsida</taxon>
        <taxon>Liliopsida</taxon>
        <taxon>Poales</taxon>
        <taxon>Bromeliaceae</taxon>
        <taxon>Bromelioideae</taxon>
        <taxon>Ananas</taxon>
    </lineage>
</organism>
<dbReference type="AlphaFoldDB" id="A0A6P5EN91"/>
<dbReference type="GO" id="GO:0045893">
    <property type="term" value="P:positive regulation of DNA-templated transcription"/>
    <property type="evidence" value="ECO:0007669"/>
    <property type="project" value="UniProtKB-ARBA"/>
</dbReference>
<keyword evidence="2" id="KW-0805">Transcription regulation</keyword>
<evidence type="ECO:0000256" key="2">
    <source>
        <dbReference type="ARBA" id="ARBA00023015"/>
    </source>
</evidence>
<dbReference type="OrthoDB" id="833365at2759"/>
<evidence type="ECO:0000256" key="1">
    <source>
        <dbReference type="ARBA" id="ARBA00004123"/>
    </source>
</evidence>
<dbReference type="GO" id="GO:0046983">
    <property type="term" value="F:protein dimerization activity"/>
    <property type="evidence" value="ECO:0007669"/>
    <property type="project" value="InterPro"/>
</dbReference>
<dbReference type="SUPFAM" id="SSF55455">
    <property type="entry name" value="SRF-like"/>
    <property type="match status" value="1"/>
</dbReference>
<accession>A0A6P5EN91</accession>
<protein>
    <submittedName>
        <fullName evidence="9">Agamous-like MADS-box protein AGL103</fullName>
    </submittedName>
</protein>
<keyword evidence="8" id="KW-1185">Reference proteome</keyword>
<dbReference type="Proteomes" id="UP000515123">
    <property type="component" value="Linkage group 3"/>
</dbReference>
<evidence type="ECO:0000256" key="6">
    <source>
        <dbReference type="SAM" id="MobiDB-lite"/>
    </source>
</evidence>
<dbReference type="GeneID" id="109707824"/>
<dbReference type="GO" id="GO:0000978">
    <property type="term" value="F:RNA polymerase II cis-regulatory region sequence-specific DNA binding"/>
    <property type="evidence" value="ECO:0007669"/>
    <property type="project" value="TreeGrafter"/>
</dbReference>
<sequence>MEPASSSKQKRAQSQSSSKRLKGLLKKASELSILCQVQVCMICYPPNSTSEPTTLPKDQPAVEKLIELYLGAKNSGSIKQVASPDDYVSGKNTGRKKEPCVELQRAQQPAFEYSLWHPELDKCPQELLRSLLTHLEKKNSTVNLEIMKRVHCFSPTAVNDCVDTNHAETL</sequence>
<dbReference type="GO" id="GO:0000981">
    <property type="term" value="F:DNA-binding transcription factor activity, RNA polymerase II-specific"/>
    <property type="evidence" value="ECO:0007669"/>
    <property type="project" value="TreeGrafter"/>
</dbReference>
<dbReference type="InterPro" id="IPR036879">
    <property type="entry name" value="TF_MADSbox_sf"/>
</dbReference>
<evidence type="ECO:0000313" key="8">
    <source>
        <dbReference type="Proteomes" id="UP000515123"/>
    </source>
</evidence>
<dbReference type="Gene3D" id="3.40.1810.10">
    <property type="entry name" value="Transcription factor, MADS-box"/>
    <property type="match status" value="1"/>
</dbReference>
<keyword evidence="4" id="KW-0804">Transcription</keyword>
<dbReference type="PANTHER" id="PTHR11945:SF534">
    <property type="entry name" value="MYOCYTE-SPECIFIC ENHANCER FACTOR 2"/>
    <property type="match status" value="1"/>
</dbReference>
<evidence type="ECO:0000259" key="7">
    <source>
        <dbReference type="PROSITE" id="PS50066"/>
    </source>
</evidence>
<dbReference type="PANTHER" id="PTHR11945">
    <property type="entry name" value="MADS BOX PROTEIN"/>
    <property type="match status" value="1"/>
</dbReference>
<dbReference type="GO" id="GO:0005634">
    <property type="term" value="C:nucleus"/>
    <property type="evidence" value="ECO:0007669"/>
    <property type="project" value="UniProtKB-SubCell"/>
</dbReference>
<reference evidence="8" key="1">
    <citation type="journal article" date="2015" name="Nat. Genet.">
        <title>The pineapple genome and the evolution of CAM photosynthesis.</title>
        <authorList>
            <person name="Ming R."/>
            <person name="VanBuren R."/>
            <person name="Wai C.M."/>
            <person name="Tang H."/>
            <person name="Schatz M.C."/>
            <person name="Bowers J.E."/>
            <person name="Lyons E."/>
            <person name="Wang M.L."/>
            <person name="Chen J."/>
            <person name="Biggers E."/>
            <person name="Zhang J."/>
            <person name="Huang L."/>
            <person name="Zhang L."/>
            <person name="Miao W."/>
            <person name="Zhang J."/>
            <person name="Ye Z."/>
            <person name="Miao C."/>
            <person name="Lin Z."/>
            <person name="Wang H."/>
            <person name="Zhou H."/>
            <person name="Yim W.C."/>
            <person name="Priest H.D."/>
            <person name="Zheng C."/>
            <person name="Woodhouse M."/>
            <person name="Edger P.P."/>
            <person name="Guyot R."/>
            <person name="Guo H.B."/>
            <person name="Guo H."/>
            <person name="Zheng G."/>
            <person name="Singh R."/>
            <person name="Sharma A."/>
            <person name="Min X."/>
            <person name="Zheng Y."/>
            <person name="Lee H."/>
            <person name="Gurtowski J."/>
            <person name="Sedlazeck F.J."/>
            <person name="Harkess A."/>
            <person name="McKain M.R."/>
            <person name="Liao Z."/>
            <person name="Fang J."/>
            <person name="Liu J."/>
            <person name="Zhang X."/>
            <person name="Zhang Q."/>
            <person name="Hu W."/>
            <person name="Qin Y."/>
            <person name="Wang K."/>
            <person name="Chen L.Y."/>
            <person name="Shirley N."/>
            <person name="Lin Y.R."/>
            <person name="Liu L.Y."/>
            <person name="Hernandez A.G."/>
            <person name="Wright C.L."/>
            <person name="Bulone V."/>
            <person name="Tuskan G.A."/>
            <person name="Heath K."/>
            <person name="Zee F."/>
            <person name="Moore P.H."/>
            <person name="Sunkar R."/>
            <person name="Leebens-Mack J.H."/>
            <person name="Mockler T."/>
            <person name="Bennetzen J.L."/>
            <person name="Freeling M."/>
            <person name="Sankoff D."/>
            <person name="Paterson A.H."/>
            <person name="Zhu X."/>
            <person name="Yang X."/>
            <person name="Smith J.A."/>
            <person name="Cushman J.C."/>
            <person name="Paull R.E."/>
            <person name="Yu Q."/>
        </authorList>
    </citation>
    <scope>NUCLEOTIDE SEQUENCE [LARGE SCALE GENOMIC DNA]</scope>
    <source>
        <strain evidence="8">cv. F153</strain>
    </source>
</reference>
<proteinExistence type="predicted"/>
<name>A0A6P5EN91_ANACO</name>
<dbReference type="CDD" id="cd00120">
    <property type="entry name" value="MADS"/>
    <property type="match status" value="1"/>
</dbReference>
<reference evidence="9" key="2">
    <citation type="submission" date="2025-08" db="UniProtKB">
        <authorList>
            <consortium name="RefSeq"/>
        </authorList>
    </citation>
    <scope>IDENTIFICATION</scope>
    <source>
        <tissue evidence="9">Leaf</tissue>
    </source>
</reference>
<dbReference type="InterPro" id="IPR002100">
    <property type="entry name" value="TF_MADSbox"/>
</dbReference>